<sequence length="147" mass="15263">MGGTSVCQRSVAVGGGEPLQHHVKPAEGDAHAACAFRSIDGDGGRCECGTEQGAPARQRHVQIVHRHGDLCDTGGTVGVREQLGRVRHAQAARGDVAAQKRHVGRVVPRGGPLQVLAVGAHTFAGHRALQREQSACAGGGKLRHRVG</sequence>
<organism evidence="1">
    <name type="scientific">bioreactor metagenome</name>
    <dbReference type="NCBI Taxonomy" id="1076179"/>
    <lineage>
        <taxon>unclassified sequences</taxon>
        <taxon>metagenomes</taxon>
        <taxon>ecological metagenomes</taxon>
    </lineage>
</organism>
<comment type="caution">
    <text evidence="1">The sequence shown here is derived from an EMBL/GenBank/DDBJ whole genome shotgun (WGS) entry which is preliminary data.</text>
</comment>
<accession>A0A645AYR6</accession>
<reference evidence="1" key="1">
    <citation type="submission" date="2019-08" db="EMBL/GenBank/DDBJ databases">
        <authorList>
            <person name="Kucharzyk K."/>
            <person name="Murdoch R.W."/>
            <person name="Higgins S."/>
            <person name="Loffler F."/>
        </authorList>
    </citation>
    <scope>NUCLEOTIDE SEQUENCE</scope>
</reference>
<gene>
    <name evidence="1" type="ORF">SDC9_105110</name>
</gene>
<dbReference type="EMBL" id="VSSQ01016682">
    <property type="protein sequence ID" value="MPM58279.1"/>
    <property type="molecule type" value="Genomic_DNA"/>
</dbReference>
<evidence type="ECO:0000313" key="1">
    <source>
        <dbReference type="EMBL" id="MPM58279.1"/>
    </source>
</evidence>
<proteinExistence type="predicted"/>
<name>A0A645AYR6_9ZZZZ</name>
<dbReference type="AlphaFoldDB" id="A0A645AYR6"/>
<protein>
    <submittedName>
        <fullName evidence="1">Uncharacterized protein</fullName>
    </submittedName>
</protein>